<dbReference type="RefSeq" id="WP_052953080.1">
    <property type="nucleotide sequence ID" value="NZ_BANJ01000031.1"/>
</dbReference>
<protein>
    <submittedName>
        <fullName evidence="2">Pseudopilin I</fullName>
    </submittedName>
</protein>
<proteinExistence type="predicted"/>
<dbReference type="Pfam" id="PF07963">
    <property type="entry name" value="N_methyl"/>
    <property type="match status" value="1"/>
</dbReference>
<keyword evidence="1" id="KW-1133">Transmembrane helix</keyword>
<reference evidence="2 3" key="1">
    <citation type="submission" date="2012-11" db="EMBL/GenBank/DDBJ databases">
        <title>Whole genome sequence of Gluconacetobacter xylinus NBRC 13693.</title>
        <authorList>
            <person name="Azuma Y."/>
            <person name="Higashiura N."/>
            <person name="Hirakawa H."/>
            <person name="Matsushita K."/>
        </authorList>
    </citation>
    <scope>NUCLEOTIDE SEQUENCE [LARGE SCALE GENOMIC DNA]</scope>
    <source>
        <strain evidence="2 3">NBRC 13693</strain>
    </source>
</reference>
<gene>
    <name evidence="2" type="ORF">Gxy13693_031_046</name>
</gene>
<evidence type="ECO:0000313" key="2">
    <source>
        <dbReference type="EMBL" id="GAN99727.1"/>
    </source>
</evidence>
<feature type="transmembrane region" description="Helical" evidence="1">
    <location>
        <begin position="12"/>
        <end position="31"/>
    </location>
</feature>
<dbReference type="Proteomes" id="UP000032683">
    <property type="component" value="Unassembled WGS sequence"/>
</dbReference>
<evidence type="ECO:0000256" key="1">
    <source>
        <dbReference type="SAM" id="Phobius"/>
    </source>
</evidence>
<dbReference type="NCBIfam" id="TIGR02532">
    <property type="entry name" value="IV_pilin_GFxxxE"/>
    <property type="match status" value="1"/>
</dbReference>
<comment type="caution">
    <text evidence="2">The sequence shown here is derived from an EMBL/GenBank/DDBJ whole genome shotgun (WGS) entry which is preliminary data.</text>
</comment>
<dbReference type="PROSITE" id="PS00409">
    <property type="entry name" value="PROKAR_NTER_METHYL"/>
    <property type="match status" value="1"/>
</dbReference>
<dbReference type="EMBL" id="BANJ01000031">
    <property type="protein sequence ID" value="GAN99727.1"/>
    <property type="molecule type" value="Genomic_DNA"/>
</dbReference>
<organism evidence="2 3">
    <name type="scientific">Komagataeibacter xylinus NBRC 13693</name>
    <dbReference type="NCBI Taxonomy" id="1234668"/>
    <lineage>
        <taxon>Bacteria</taxon>
        <taxon>Pseudomonadati</taxon>
        <taxon>Pseudomonadota</taxon>
        <taxon>Alphaproteobacteria</taxon>
        <taxon>Acetobacterales</taxon>
        <taxon>Acetobacteraceae</taxon>
        <taxon>Komagataeibacter</taxon>
    </lineage>
</organism>
<sequence length="139" mass="14599">MTGRAGHDAGFTLLEVMVAFVIAALALGVLFDTGTGGWRNAWIADRASEALSRAESHLAVVGHGLAVAATVQEGDDGQGFRWQLRIAPVQSAGHLTLYSVEVRETWSRGESSAMQADEDNPRVVLLRTMRIGGAAGGGP</sequence>
<evidence type="ECO:0000313" key="3">
    <source>
        <dbReference type="Proteomes" id="UP000032683"/>
    </source>
</evidence>
<name>A0A0D6Q893_KOMXY</name>
<dbReference type="InterPro" id="IPR012902">
    <property type="entry name" value="N_methyl_site"/>
</dbReference>
<keyword evidence="1" id="KW-0472">Membrane</keyword>
<dbReference type="AlphaFoldDB" id="A0A0D6Q893"/>
<keyword evidence="1" id="KW-0812">Transmembrane</keyword>
<accession>A0A0D6Q893</accession>